<dbReference type="Gene3D" id="3.30.450.20">
    <property type="entry name" value="PAS domain"/>
    <property type="match status" value="1"/>
</dbReference>
<keyword evidence="11" id="KW-0902">Two-component regulatory system</keyword>
<feature type="transmembrane region" description="Helical" evidence="14">
    <location>
        <begin position="20"/>
        <end position="38"/>
    </location>
</feature>
<dbReference type="SUPFAM" id="SSF47384">
    <property type="entry name" value="Homodimeric domain of signal transducing histidine kinase"/>
    <property type="match status" value="1"/>
</dbReference>
<keyword evidence="8 18" id="KW-0418">Kinase</keyword>
<proteinExistence type="predicted"/>
<dbReference type="PANTHER" id="PTHR42878">
    <property type="entry name" value="TWO-COMPONENT HISTIDINE KINASE"/>
    <property type="match status" value="1"/>
</dbReference>
<evidence type="ECO:0000256" key="14">
    <source>
        <dbReference type="SAM" id="Phobius"/>
    </source>
</evidence>
<comment type="catalytic activity">
    <reaction evidence="1">
        <text>ATP + protein L-histidine = ADP + protein N-phospho-L-histidine.</text>
        <dbReference type="EC" id="2.7.13.3"/>
    </reaction>
</comment>
<keyword evidence="9" id="KW-0067">ATP-binding</keyword>
<name>A0ABW9RKS3_9BACT</name>
<evidence type="ECO:0000256" key="13">
    <source>
        <dbReference type="SAM" id="Coils"/>
    </source>
</evidence>
<dbReference type="PRINTS" id="PR00344">
    <property type="entry name" value="BCTRLSENSOR"/>
</dbReference>
<comment type="subcellular location">
    <subcellularLocation>
        <location evidence="2">Membrane</location>
        <topology evidence="2">Multi-pass membrane protein</topology>
    </subcellularLocation>
</comment>
<dbReference type="CDD" id="cd00130">
    <property type="entry name" value="PAS"/>
    <property type="match status" value="1"/>
</dbReference>
<evidence type="ECO:0000256" key="2">
    <source>
        <dbReference type="ARBA" id="ARBA00004141"/>
    </source>
</evidence>
<dbReference type="PROSITE" id="PS50109">
    <property type="entry name" value="HIS_KIN"/>
    <property type="match status" value="1"/>
</dbReference>
<evidence type="ECO:0000259" key="17">
    <source>
        <dbReference type="PROSITE" id="PS50113"/>
    </source>
</evidence>
<evidence type="ECO:0000256" key="10">
    <source>
        <dbReference type="ARBA" id="ARBA00022989"/>
    </source>
</evidence>
<evidence type="ECO:0000259" key="15">
    <source>
        <dbReference type="PROSITE" id="PS50109"/>
    </source>
</evidence>
<feature type="domain" description="PAC" evidence="17">
    <location>
        <begin position="278"/>
        <end position="332"/>
    </location>
</feature>
<feature type="transmembrane region" description="Helical" evidence="14">
    <location>
        <begin position="106"/>
        <end position="131"/>
    </location>
</feature>
<dbReference type="InterPro" id="IPR003594">
    <property type="entry name" value="HATPase_dom"/>
</dbReference>
<dbReference type="SMART" id="SM00388">
    <property type="entry name" value="HisKA"/>
    <property type="match status" value="1"/>
</dbReference>
<dbReference type="InterPro" id="IPR005467">
    <property type="entry name" value="His_kinase_dom"/>
</dbReference>
<dbReference type="InterPro" id="IPR000014">
    <property type="entry name" value="PAS"/>
</dbReference>
<dbReference type="Gene3D" id="3.30.565.10">
    <property type="entry name" value="Histidine kinase-like ATPase, C-terminal domain"/>
    <property type="match status" value="1"/>
</dbReference>
<dbReference type="Proteomes" id="UP000798808">
    <property type="component" value="Unassembled WGS sequence"/>
</dbReference>
<gene>
    <name evidence="18" type="ORF">E1163_02565</name>
</gene>
<accession>A0ABW9RKS3</accession>
<evidence type="ECO:0000256" key="1">
    <source>
        <dbReference type="ARBA" id="ARBA00000085"/>
    </source>
</evidence>
<dbReference type="RefSeq" id="WP_155169161.1">
    <property type="nucleotide sequence ID" value="NZ_SMLW01000310.1"/>
</dbReference>
<evidence type="ECO:0000256" key="4">
    <source>
        <dbReference type="ARBA" id="ARBA00022553"/>
    </source>
</evidence>
<dbReference type="EC" id="2.7.13.3" evidence="3"/>
<keyword evidence="7" id="KW-0547">Nucleotide-binding</keyword>
<dbReference type="InterPro" id="IPR050351">
    <property type="entry name" value="BphY/WalK/GraS-like"/>
</dbReference>
<evidence type="ECO:0000256" key="5">
    <source>
        <dbReference type="ARBA" id="ARBA00022679"/>
    </source>
</evidence>
<feature type="transmembrane region" description="Helical" evidence="14">
    <location>
        <begin position="152"/>
        <end position="173"/>
    </location>
</feature>
<feature type="domain" description="Histidine kinase" evidence="15">
    <location>
        <begin position="343"/>
        <end position="554"/>
    </location>
</feature>
<evidence type="ECO:0000256" key="8">
    <source>
        <dbReference type="ARBA" id="ARBA00022777"/>
    </source>
</evidence>
<organism evidence="18 19">
    <name type="scientific">Fulvivirga kasyanovii</name>
    <dbReference type="NCBI Taxonomy" id="396812"/>
    <lineage>
        <taxon>Bacteria</taxon>
        <taxon>Pseudomonadati</taxon>
        <taxon>Bacteroidota</taxon>
        <taxon>Cytophagia</taxon>
        <taxon>Cytophagales</taxon>
        <taxon>Fulvivirgaceae</taxon>
        <taxon>Fulvivirga</taxon>
    </lineage>
</organism>
<dbReference type="SMART" id="SM00091">
    <property type="entry name" value="PAS"/>
    <property type="match status" value="1"/>
</dbReference>
<evidence type="ECO:0000256" key="11">
    <source>
        <dbReference type="ARBA" id="ARBA00023012"/>
    </source>
</evidence>
<dbReference type="InterPro" id="IPR000700">
    <property type="entry name" value="PAS-assoc_C"/>
</dbReference>
<dbReference type="PANTHER" id="PTHR42878:SF7">
    <property type="entry name" value="SENSOR HISTIDINE KINASE GLRK"/>
    <property type="match status" value="1"/>
</dbReference>
<dbReference type="GO" id="GO:0016301">
    <property type="term" value="F:kinase activity"/>
    <property type="evidence" value="ECO:0007669"/>
    <property type="project" value="UniProtKB-KW"/>
</dbReference>
<evidence type="ECO:0000313" key="19">
    <source>
        <dbReference type="Proteomes" id="UP000798808"/>
    </source>
</evidence>
<dbReference type="Pfam" id="PF02518">
    <property type="entry name" value="HATPase_c"/>
    <property type="match status" value="1"/>
</dbReference>
<keyword evidence="12 14" id="KW-0472">Membrane</keyword>
<dbReference type="InterPro" id="IPR036097">
    <property type="entry name" value="HisK_dim/P_sf"/>
</dbReference>
<dbReference type="InterPro" id="IPR003661">
    <property type="entry name" value="HisK_dim/P_dom"/>
</dbReference>
<evidence type="ECO:0000259" key="16">
    <source>
        <dbReference type="PROSITE" id="PS50112"/>
    </source>
</evidence>
<dbReference type="NCBIfam" id="TIGR00229">
    <property type="entry name" value="sensory_box"/>
    <property type="match status" value="1"/>
</dbReference>
<feature type="non-terminal residue" evidence="18">
    <location>
        <position position="1"/>
    </location>
</feature>
<dbReference type="CDD" id="cd00082">
    <property type="entry name" value="HisKA"/>
    <property type="match status" value="1"/>
</dbReference>
<dbReference type="PROSITE" id="PS50112">
    <property type="entry name" value="PAS"/>
    <property type="match status" value="1"/>
</dbReference>
<dbReference type="SUPFAM" id="SSF55874">
    <property type="entry name" value="ATPase domain of HSP90 chaperone/DNA topoisomerase II/histidine kinase"/>
    <property type="match status" value="1"/>
</dbReference>
<reference evidence="18 19" key="1">
    <citation type="submission" date="2019-02" db="EMBL/GenBank/DDBJ databases">
        <authorList>
            <person name="Goldberg S.R."/>
            <person name="Haltli B.A."/>
            <person name="Correa H."/>
            <person name="Russell K.G."/>
        </authorList>
    </citation>
    <scope>NUCLEOTIDE SEQUENCE [LARGE SCALE GENOMIC DNA]</scope>
    <source>
        <strain evidence="18 19">JCM 16186</strain>
    </source>
</reference>
<dbReference type="InterPro" id="IPR036890">
    <property type="entry name" value="HATPase_C_sf"/>
</dbReference>
<protein>
    <recommendedName>
        <fullName evidence="3">histidine kinase</fullName>
        <ecNumber evidence="3">2.7.13.3</ecNumber>
    </recommendedName>
</protein>
<evidence type="ECO:0000256" key="6">
    <source>
        <dbReference type="ARBA" id="ARBA00022692"/>
    </source>
</evidence>
<evidence type="ECO:0000256" key="9">
    <source>
        <dbReference type="ARBA" id="ARBA00022840"/>
    </source>
</evidence>
<keyword evidence="5" id="KW-0808">Transferase</keyword>
<dbReference type="SMART" id="SM00387">
    <property type="entry name" value="HATPase_c"/>
    <property type="match status" value="1"/>
</dbReference>
<dbReference type="Pfam" id="PF08448">
    <property type="entry name" value="PAS_4"/>
    <property type="match status" value="1"/>
</dbReference>
<comment type="caution">
    <text evidence="18">The sequence shown here is derived from an EMBL/GenBank/DDBJ whole genome shotgun (WGS) entry which is preliminary data.</text>
</comment>
<feature type="domain" description="PAS" evidence="16">
    <location>
        <begin position="208"/>
        <end position="278"/>
    </location>
</feature>
<dbReference type="Gene3D" id="1.10.287.130">
    <property type="match status" value="1"/>
</dbReference>
<sequence>LANLGVKEGQAIVQQRRIRLLNAIAIITFGLCSFFFIVDFILGVYYQAFMNLGAILFVIAPVLYMNHTGRNGFARIYFITMALIFIDSASYLTISQLRDTDTENILVGFSALIIVLYDDPIKTVYFAIAALSLMVLKTIKHEMMGWPFDGDFVLLHINLLASFICIYVFTGAFKSDLLVTLDKLKGYNQKLERQQEENLKQKDALIANKHLLRSMIDHVPLFLAMVDRQGKYLIVNERYEQAFGIPVDEIEGQHYKDLLPNNLLEVHQPLIEKCLKGEDAEFSEYNTVPSGESFYAFGRYKPVKDKDGNVTSFVVYVADITKLKKAEHELKQMNTTKNKLLSIVSHDLKSPIRSLQGLLSIAHSISPDEFLQITGKIEKQVRAVSFTMDNLLNWVKSQLEGFKLNISSININDVVNHCTDLYTEELETKGISVINNLDSSVMVNADADHLKLVVRNILSNSIKFTSSGTITISSGRLQNETEIVIEDTGIGMSNEKVKELLSPSLHTSEQGTGGEQGTGLGLALCTDILALIGGRLDINSKPGEGTAVHIYLPD</sequence>
<evidence type="ECO:0000256" key="12">
    <source>
        <dbReference type="ARBA" id="ARBA00023136"/>
    </source>
</evidence>
<keyword evidence="4" id="KW-0597">Phosphoprotein</keyword>
<keyword evidence="10 14" id="KW-1133">Transmembrane helix</keyword>
<dbReference type="PROSITE" id="PS50113">
    <property type="entry name" value="PAC"/>
    <property type="match status" value="1"/>
</dbReference>
<keyword evidence="6 14" id="KW-0812">Transmembrane</keyword>
<evidence type="ECO:0000256" key="7">
    <source>
        <dbReference type="ARBA" id="ARBA00022741"/>
    </source>
</evidence>
<dbReference type="SUPFAM" id="SSF55785">
    <property type="entry name" value="PYP-like sensor domain (PAS domain)"/>
    <property type="match status" value="1"/>
</dbReference>
<dbReference type="InterPro" id="IPR004358">
    <property type="entry name" value="Sig_transdc_His_kin-like_C"/>
</dbReference>
<dbReference type="EMBL" id="SMLW01000310">
    <property type="protein sequence ID" value="MTI23825.1"/>
    <property type="molecule type" value="Genomic_DNA"/>
</dbReference>
<dbReference type="InterPro" id="IPR035965">
    <property type="entry name" value="PAS-like_dom_sf"/>
</dbReference>
<feature type="transmembrane region" description="Helical" evidence="14">
    <location>
        <begin position="76"/>
        <end position="94"/>
    </location>
</feature>
<evidence type="ECO:0000313" key="18">
    <source>
        <dbReference type="EMBL" id="MTI23825.1"/>
    </source>
</evidence>
<dbReference type="InterPro" id="IPR013656">
    <property type="entry name" value="PAS_4"/>
</dbReference>
<feature type="transmembrane region" description="Helical" evidence="14">
    <location>
        <begin position="44"/>
        <end position="64"/>
    </location>
</feature>
<feature type="coiled-coil region" evidence="13">
    <location>
        <begin position="177"/>
        <end position="208"/>
    </location>
</feature>
<keyword evidence="19" id="KW-1185">Reference proteome</keyword>
<evidence type="ECO:0000256" key="3">
    <source>
        <dbReference type="ARBA" id="ARBA00012438"/>
    </source>
</evidence>
<keyword evidence="13" id="KW-0175">Coiled coil</keyword>